<comment type="caution">
    <text evidence="10">The sequence shown here is derived from an EMBL/GenBank/DDBJ whole genome shotgun (WGS) entry which is preliminary data.</text>
</comment>
<evidence type="ECO:0000256" key="8">
    <source>
        <dbReference type="SAM" id="Coils"/>
    </source>
</evidence>
<comment type="subcellular location">
    <subcellularLocation>
        <location evidence="7">Cytoplasm</location>
    </subcellularLocation>
</comment>
<dbReference type="Gene3D" id="2.40.50.140">
    <property type="entry name" value="Nucleic acid-binding proteins"/>
    <property type="match status" value="1"/>
</dbReference>
<keyword evidence="7" id="KW-0963">Cytoplasm</keyword>
<comment type="catalytic activity">
    <reaction evidence="7">
        <text>tRNA(Asn) + L-asparagine + ATP = L-asparaginyl-tRNA(Asn) + AMP + diphosphate + H(+)</text>
        <dbReference type="Rhea" id="RHEA:11180"/>
        <dbReference type="Rhea" id="RHEA-COMP:9659"/>
        <dbReference type="Rhea" id="RHEA-COMP:9674"/>
        <dbReference type="ChEBI" id="CHEBI:15378"/>
        <dbReference type="ChEBI" id="CHEBI:30616"/>
        <dbReference type="ChEBI" id="CHEBI:33019"/>
        <dbReference type="ChEBI" id="CHEBI:58048"/>
        <dbReference type="ChEBI" id="CHEBI:78442"/>
        <dbReference type="ChEBI" id="CHEBI:78515"/>
        <dbReference type="ChEBI" id="CHEBI:456215"/>
        <dbReference type="EC" id="6.1.1.22"/>
    </reaction>
</comment>
<keyword evidence="3 7" id="KW-0547">Nucleotide-binding</keyword>
<dbReference type="InterPro" id="IPR004365">
    <property type="entry name" value="NA-bd_OB_tRNA"/>
</dbReference>
<dbReference type="Gene3D" id="3.30.930.10">
    <property type="entry name" value="Bira Bifunctional Protein, Domain 2"/>
    <property type="match status" value="1"/>
</dbReference>
<dbReference type="InterPro" id="IPR006195">
    <property type="entry name" value="aa-tRNA-synth_II"/>
</dbReference>
<evidence type="ECO:0000256" key="7">
    <source>
        <dbReference type="HAMAP-Rule" id="MF_00534"/>
    </source>
</evidence>
<evidence type="ECO:0000256" key="5">
    <source>
        <dbReference type="ARBA" id="ARBA00022917"/>
    </source>
</evidence>
<comment type="subunit">
    <text evidence="7">Homodimer.</text>
</comment>
<dbReference type="RefSeq" id="WP_095511373.1">
    <property type="nucleotide sequence ID" value="NZ_MQWD01000001.1"/>
</dbReference>
<comment type="similarity">
    <text evidence="1 7">Belongs to the class-II aminoacyl-tRNA synthetase family.</text>
</comment>
<reference evidence="10 11" key="1">
    <citation type="submission" date="2016-11" db="EMBL/GenBank/DDBJ databases">
        <title>Study of marine rhodopsin-containing bacteria.</title>
        <authorList>
            <person name="Yoshizawa S."/>
            <person name="Kumagai Y."/>
            <person name="Kogure K."/>
        </authorList>
    </citation>
    <scope>NUCLEOTIDE SEQUENCE [LARGE SCALE GENOMIC DNA]</scope>
    <source>
        <strain evidence="10 11">SAORIC-28</strain>
    </source>
</reference>
<sequence length="502" mass="56336">MTEPFVRVEALPDHVGETVTVNGWLYNARGSKGLRFLELRDGSGIVQVVVNEEQVGAEAFEAASSLTQESAFRVVGEVKADDRQRGGVEVQAASVEVIALAEPYPITPKDHGVEFLMDRRHLWLRSQRQWAAMRVRNRIITAIHAYFQGEGFIQMDAPILTGNAVEGTSTLFELDYFGEPAYLTQSGQLHGEAMAMAHGKIYTFGPTFRAEKSRTRRHLTEFWMIEPEMAFYDLAMNMEVAEELLVAILRAVTADCRDELETLGRDVGKLEAAMQTPFPRLSYSEAVDLLTGDATQTMLDAEQEGLEDEKHALEEERDRNRAAYGQAKKGEKRRIDAREIEINVRLDEIAEGLRNIPTWKASARDFEWGSDFGASDETVLTRHFQTPVIVHRYPAAVKAFYMKRDPEDDRLALGMDVLAPEGYGEIVGGGERATDLQFLRDQVEAHGLPESAFDWYFDLRKYGSVPHAGFGLGLERTVAYVCGLPHVRETGPFPRLLGRLHP</sequence>
<keyword evidence="11" id="KW-1185">Reference proteome</keyword>
<dbReference type="Proteomes" id="UP000216339">
    <property type="component" value="Unassembled WGS sequence"/>
</dbReference>
<dbReference type="InterPro" id="IPR004364">
    <property type="entry name" value="Aa-tRNA-synt_II"/>
</dbReference>
<dbReference type="GO" id="GO:0005524">
    <property type="term" value="F:ATP binding"/>
    <property type="evidence" value="ECO:0007669"/>
    <property type="project" value="UniProtKB-UniRule"/>
</dbReference>
<evidence type="ECO:0000259" key="9">
    <source>
        <dbReference type="PROSITE" id="PS50862"/>
    </source>
</evidence>
<dbReference type="SUPFAM" id="SSF55681">
    <property type="entry name" value="Class II aaRS and biotin synthetases"/>
    <property type="match status" value="1"/>
</dbReference>
<evidence type="ECO:0000256" key="6">
    <source>
        <dbReference type="ARBA" id="ARBA00023146"/>
    </source>
</evidence>
<dbReference type="InterPro" id="IPR045864">
    <property type="entry name" value="aa-tRNA-synth_II/BPL/LPL"/>
</dbReference>
<dbReference type="Pfam" id="PF01336">
    <property type="entry name" value="tRNA_anti-codon"/>
    <property type="match status" value="1"/>
</dbReference>
<keyword evidence="6 7" id="KW-0030">Aminoacyl-tRNA synthetase</keyword>
<dbReference type="EMBL" id="MQWD01000001">
    <property type="protein sequence ID" value="PAP77708.1"/>
    <property type="molecule type" value="Genomic_DNA"/>
</dbReference>
<dbReference type="PANTHER" id="PTHR22594">
    <property type="entry name" value="ASPARTYL/LYSYL-TRNA SYNTHETASE"/>
    <property type="match status" value="1"/>
</dbReference>
<dbReference type="EC" id="6.1.1.22" evidence="7"/>
<dbReference type="AlphaFoldDB" id="A0A271J359"/>
<keyword evidence="5 7" id="KW-0648">Protein biosynthesis</keyword>
<dbReference type="Pfam" id="PF00152">
    <property type="entry name" value="tRNA-synt_2"/>
    <property type="match status" value="1"/>
</dbReference>
<dbReference type="GO" id="GO:0004816">
    <property type="term" value="F:asparagine-tRNA ligase activity"/>
    <property type="evidence" value="ECO:0007669"/>
    <property type="project" value="UniProtKB-UniRule"/>
</dbReference>
<dbReference type="HAMAP" id="MF_00534">
    <property type="entry name" value="Asn_tRNA_synth"/>
    <property type="match status" value="1"/>
</dbReference>
<dbReference type="InterPro" id="IPR004522">
    <property type="entry name" value="Asn-tRNA-ligase"/>
</dbReference>
<accession>A0A271J359</accession>
<dbReference type="InterPro" id="IPR012340">
    <property type="entry name" value="NA-bd_OB-fold"/>
</dbReference>
<keyword evidence="8" id="KW-0175">Coiled coil</keyword>
<evidence type="ECO:0000256" key="1">
    <source>
        <dbReference type="ARBA" id="ARBA00008226"/>
    </source>
</evidence>
<evidence type="ECO:0000256" key="3">
    <source>
        <dbReference type="ARBA" id="ARBA00022741"/>
    </source>
</evidence>
<dbReference type="GO" id="GO:0003676">
    <property type="term" value="F:nucleic acid binding"/>
    <property type="evidence" value="ECO:0007669"/>
    <property type="project" value="InterPro"/>
</dbReference>
<dbReference type="GO" id="GO:0005737">
    <property type="term" value="C:cytoplasm"/>
    <property type="evidence" value="ECO:0007669"/>
    <property type="project" value="UniProtKB-SubCell"/>
</dbReference>
<evidence type="ECO:0000313" key="11">
    <source>
        <dbReference type="Proteomes" id="UP000216339"/>
    </source>
</evidence>
<evidence type="ECO:0000256" key="4">
    <source>
        <dbReference type="ARBA" id="ARBA00022840"/>
    </source>
</evidence>
<dbReference type="PANTHER" id="PTHR22594:SF34">
    <property type="entry name" value="ASPARAGINE--TRNA LIGASE, MITOCHONDRIAL-RELATED"/>
    <property type="match status" value="1"/>
</dbReference>
<evidence type="ECO:0000256" key="2">
    <source>
        <dbReference type="ARBA" id="ARBA00022598"/>
    </source>
</evidence>
<organism evidence="10 11">
    <name type="scientific">Rubrivirga marina</name>
    <dbReference type="NCBI Taxonomy" id="1196024"/>
    <lineage>
        <taxon>Bacteria</taxon>
        <taxon>Pseudomonadati</taxon>
        <taxon>Rhodothermota</taxon>
        <taxon>Rhodothermia</taxon>
        <taxon>Rhodothermales</taxon>
        <taxon>Rubricoccaceae</taxon>
        <taxon>Rubrivirga</taxon>
    </lineage>
</organism>
<keyword evidence="2 7" id="KW-0436">Ligase</keyword>
<dbReference type="SUPFAM" id="SSF50249">
    <property type="entry name" value="Nucleic acid-binding proteins"/>
    <property type="match status" value="1"/>
</dbReference>
<dbReference type="PROSITE" id="PS50862">
    <property type="entry name" value="AA_TRNA_LIGASE_II"/>
    <property type="match status" value="1"/>
</dbReference>
<feature type="domain" description="Aminoacyl-transfer RNA synthetases class-II family profile" evidence="9">
    <location>
        <begin position="133"/>
        <end position="502"/>
    </location>
</feature>
<proteinExistence type="inferred from homology"/>
<keyword evidence="4 7" id="KW-0067">ATP-binding</keyword>
<evidence type="ECO:0000313" key="10">
    <source>
        <dbReference type="EMBL" id="PAP77708.1"/>
    </source>
</evidence>
<name>A0A271J359_9BACT</name>
<feature type="coiled-coil region" evidence="8">
    <location>
        <begin position="296"/>
        <end position="323"/>
    </location>
</feature>
<dbReference type="InterPro" id="IPR002312">
    <property type="entry name" value="Asp/Asn-tRNA-synth_IIb"/>
</dbReference>
<gene>
    <name evidence="7" type="primary">asnS</name>
    <name evidence="10" type="ORF">BSZ37_15280</name>
</gene>
<dbReference type="OrthoDB" id="9762036at2"/>
<dbReference type="PRINTS" id="PR01042">
    <property type="entry name" value="TRNASYNTHASP"/>
</dbReference>
<protein>
    <recommendedName>
        <fullName evidence="7">Asparagine--tRNA ligase</fullName>
        <ecNumber evidence="7">6.1.1.22</ecNumber>
    </recommendedName>
    <alternativeName>
        <fullName evidence="7">Asparaginyl-tRNA synthetase</fullName>
        <shortName evidence="7">AsnRS</shortName>
    </alternativeName>
</protein>
<dbReference type="GO" id="GO:0006421">
    <property type="term" value="P:asparaginyl-tRNA aminoacylation"/>
    <property type="evidence" value="ECO:0007669"/>
    <property type="project" value="UniProtKB-UniRule"/>
</dbReference>